<dbReference type="PANTHER" id="PTHR43065:SF46">
    <property type="entry name" value="C4-DICARBOXYLATE TRANSPORT SENSOR PROTEIN DCTB"/>
    <property type="match status" value="1"/>
</dbReference>
<evidence type="ECO:0000256" key="3">
    <source>
        <dbReference type="ARBA" id="ARBA00022553"/>
    </source>
</evidence>
<dbReference type="InterPro" id="IPR003594">
    <property type="entry name" value="HATPase_dom"/>
</dbReference>
<keyword evidence="11" id="KW-1185">Reference proteome</keyword>
<dbReference type="PRINTS" id="PR00344">
    <property type="entry name" value="BCTRLSENSOR"/>
</dbReference>
<feature type="domain" description="Histidine kinase" evidence="9">
    <location>
        <begin position="333"/>
        <end position="536"/>
    </location>
</feature>
<dbReference type="GO" id="GO:0000155">
    <property type="term" value="F:phosphorelay sensor kinase activity"/>
    <property type="evidence" value="ECO:0007669"/>
    <property type="project" value="InterPro"/>
</dbReference>
<dbReference type="SUPFAM" id="SSF55874">
    <property type="entry name" value="ATPase domain of HSP90 chaperone/DNA topoisomerase II/histidine kinase"/>
    <property type="match status" value="1"/>
</dbReference>
<dbReference type="Gene3D" id="1.10.287.130">
    <property type="match status" value="1"/>
</dbReference>
<dbReference type="NCBIfam" id="TIGR00229">
    <property type="entry name" value="sensory_box"/>
    <property type="match status" value="1"/>
</dbReference>
<evidence type="ECO:0000256" key="1">
    <source>
        <dbReference type="ARBA" id="ARBA00000085"/>
    </source>
</evidence>
<evidence type="ECO:0000313" key="10">
    <source>
        <dbReference type="EMBL" id="TEB07169.1"/>
    </source>
</evidence>
<name>A0A4Y7REF4_9FIRM</name>
<keyword evidence="3" id="KW-0597">Phosphoprotein</keyword>
<dbReference type="EC" id="2.7.13.3" evidence="2"/>
<dbReference type="InterPro" id="IPR036097">
    <property type="entry name" value="HisK_dim/P_sf"/>
</dbReference>
<dbReference type="Pfam" id="PF02518">
    <property type="entry name" value="HATPase_c"/>
    <property type="match status" value="1"/>
</dbReference>
<dbReference type="EMBL" id="QFGA01000001">
    <property type="protein sequence ID" value="TEB07169.1"/>
    <property type="molecule type" value="Genomic_DNA"/>
</dbReference>
<dbReference type="InterPro" id="IPR036890">
    <property type="entry name" value="HATPase_C_sf"/>
</dbReference>
<evidence type="ECO:0000256" key="2">
    <source>
        <dbReference type="ARBA" id="ARBA00012438"/>
    </source>
</evidence>
<evidence type="ECO:0000256" key="4">
    <source>
        <dbReference type="ARBA" id="ARBA00022679"/>
    </source>
</evidence>
<organism evidence="10 11">
    <name type="scientific">Pelotomaculum schinkii</name>
    <dbReference type="NCBI Taxonomy" id="78350"/>
    <lineage>
        <taxon>Bacteria</taxon>
        <taxon>Bacillati</taxon>
        <taxon>Bacillota</taxon>
        <taxon>Clostridia</taxon>
        <taxon>Eubacteriales</taxon>
        <taxon>Desulfotomaculaceae</taxon>
        <taxon>Pelotomaculum</taxon>
    </lineage>
</organism>
<dbReference type="Proteomes" id="UP000298324">
    <property type="component" value="Unassembled WGS sequence"/>
</dbReference>
<evidence type="ECO:0000256" key="8">
    <source>
        <dbReference type="ARBA" id="ARBA00023012"/>
    </source>
</evidence>
<dbReference type="InterPro" id="IPR003661">
    <property type="entry name" value="HisK_dim/P_dom"/>
</dbReference>
<dbReference type="InterPro" id="IPR000014">
    <property type="entry name" value="PAS"/>
</dbReference>
<evidence type="ECO:0000313" key="11">
    <source>
        <dbReference type="Proteomes" id="UP000298324"/>
    </source>
</evidence>
<dbReference type="Gene3D" id="3.30.450.20">
    <property type="entry name" value="PAS domain"/>
    <property type="match status" value="2"/>
</dbReference>
<dbReference type="InterPro" id="IPR035965">
    <property type="entry name" value="PAS-like_dom_sf"/>
</dbReference>
<accession>A0A4Y7REF4</accession>
<keyword evidence="6 10" id="KW-0418">Kinase</keyword>
<dbReference type="Pfam" id="PF13426">
    <property type="entry name" value="PAS_9"/>
    <property type="match status" value="2"/>
</dbReference>
<dbReference type="SUPFAM" id="SSF55785">
    <property type="entry name" value="PYP-like sensor domain (PAS domain)"/>
    <property type="match status" value="2"/>
</dbReference>
<dbReference type="PROSITE" id="PS50109">
    <property type="entry name" value="HIS_KIN"/>
    <property type="match status" value="1"/>
</dbReference>
<dbReference type="Pfam" id="PF00512">
    <property type="entry name" value="HisKA"/>
    <property type="match status" value="1"/>
</dbReference>
<keyword evidence="7" id="KW-0067">ATP-binding</keyword>
<dbReference type="SUPFAM" id="SSF47384">
    <property type="entry name" value="Homodimeric domain of signal transducing histidine kinase"/>
    <property type="match status" value="1"/>
</dbReference>
<evidence type="ECO:0000256" key="7">
    <source>
        <dbReference type="ARBA" id="ARBA00022840"/>
    </source>
</evidence>
<dbReference type="InterPro" id="IPR005467">
    <property type="entry name" value="His_kinase_dom"/>
</dbReference>
<dbReference type="SMART" id="SM00387">
    <property type="entry name" value="HATPase_c"/>
    <property type="match status" value="1"/>
</dbReference>
<dbReference type="RefSeq" id="WP_190239137.1">
    <property type="nucleotide sequence ID" value="NZ_QFGA01000001.1"/>
</dbReference>
<sequence>MSVKLSIPGGLRRKALDTYINRREICDYQNKYGSQFVNEEILKTPECAMLLTQLRNMEERIQKNEERFQTFVDSMLDCFAVYSAVRDKSGKITDFLLDYVNDAACHNFKMTREEQIGRSILELRPLYKEAGIFNEFCLVANRGVPLVREKMTYEDPVKKIIYGMYDIRAVKLGDGIAVTWRDITEHKKTEEALRHSEERFYKIFHTSSIIQTLRRLEDFRYIDVNLTFERVLGYSLEESLGRSCMDLNLWPEVEDRQKYIREIKKHGIVRNMEVKLRAKSGEIRIGLLSADVIALGGEQCVLTNSIDITEKKQLEIEMARLERFNLVGEMAAGIAHEIRNPMTAVKGFLQYLSGKKDCVQYKEYYDLMILELDRANAIISEFLSIARSRAVELKHHNLNDIIESLYPLIQADAMVSDKEIKIELGEIINLNLDEKEIRQLILNLFRNGMEAMQPGKHLTIKTCLDNGKVVLSVQDQGTGIDPEVLKKLGTPFFTTKEKGTGLGLAVCYSIAARHNATIKVKTGSEGTTFFVRFAKQ</sequence>
<keyword evidence="4 10" id="KW-0808">Transferase</keyword>
<comment type="catalytic activity">
    <reaction evidence="1">
        <text>ATP + protein L-histidine = ADP + protein N-phospho-L-histidine.</text>
        <dbReference type="EC" id="2.7.13.3"/>
    </reaction>
</comment>
<proteinExistence type="predicted"/>
<evidence type="ECO:0000259" key="9">
    <source>
        <dbReference type="PROSITE" id="PS50109"/>
    </source>
</evidence>
<reference evidence="10 11" key="1">
    <citation type="journal article" date="2018" name="Environ. Microbiol.">
        <title>Novel energy conservation strategies and behaviour of Pelotomaculum schinkii driving syntrophic propionate catabolism.</title>
        <authorList>
            <person name="Hidalgo-Ahumada C.A.P."/>
            <person name="Nobu M.K."/>
            <person name="Narihiro T."/>
            <person name="Tamaki H."/>
            <person name="Liu W.T."/>
            <person name="Kamagata Y."/>
            <person name="Stams A.J.M."/>
            <person name="Imachi H."/>
            <person name="Sousa D.Z."/>
        </authorList>
    </citation>
    <scope>NUCLEOTIDE SEQUENCE [LARGE SCALE GENOMIC DNA]</scope>
    <source>
        <strain evidence="10 11">HH</strain>
    </source>
</reference>
<dbReference type="SMART" id="SM00388">
    <property type="entry name" value="HisKA"/>
    <property type="match status" value="1"/>
</dbReference>
<protein>
    <recommendedName>
        <fullName evidence="2">histidine kinase</fullName>
        <ecNumber evidence="2">2.7.13.3</ecNumber>
    </recommendedName>
</protein>
<dbReference type="Gene3D" id="3.30.565.10">
    <property type="entry name" value="Histidine kinase-like ATPase, C-terminal domain"/>
    <property type="match status" value="1"/>
</dbReference>
<dbReference type="CDD" id="cd00130">
    <property type="entry name" value="PAS"/>
    <property type="match status" value="1"/>
</dbReference>
<dbReference type="InterPro" id="IPR004358">
    <property type="entry name" value="Sig_transdc_His_kin-like_C"/>
</dbReference>
<keyword evidence="5" id="KW-0547">Nucleotide-binding</keyword>
<gene>
    <name evidence="10" type="primary">kinE_1</name>
    <name evidence="10" type="ORF">Psch_00712</name>
</gene>
<dbReference type="AlphaFoldDB" id="A0A4Y7REF4"/>
<evidence type="ECO:0000256" key="6">
    <source>
        <dbReference type="ARBA" id="ARBA00022777"/>
    </source>
</evidence>
<comment type="caution">
    <text evidence="10">The sequence shown here is derived from an EMBL/GenBank/DDBJ whole genome shotgun (WGS) entry which is preliminary data.</text>
</comment>
<dbReference type="GO" id="GO:0005524">
    <property type="term" value="F:ATP binding"/>
    <property type="evidence" value="ECO:0007669"/>
    <property type="project" value="UniProtKB-KW"/>
</dbReference>
<evidence type="ECO:0000256" key="5">
    <source>
        <dbReference type="ARBA" id="ARBA00022741"/>
    </source>
</evidence>
<dbReference type="CDD" id="cd00082">
    <property type="entry name" value="HisKA"/>
    <property type="match status" value="1"/>
</dbReference>
<keyword evidence="8" id="KW-0902">Two-component regulatory system</keyword>
<dbReference type="PANTHER" id="PTHR43065">
    <property type="entry name" value="SENSOR HISTIDINE KINASE"/>
    <property type="match status" value="1"/>
</dbReference>